<dbReference type="Proteomes" id="UP000831290">
    <property type="component" value="Chromosome"/>
</dbReference>
<keyword evidence="3" id="KW-1003">Cell membrane</keyword>
<evidence type="ECO:0000256" key="5">
    <source>
        <dbReference type="ARBA" id="ARBA00022989"/>
    </source>
</evidence>
<dbReference type="InterPro" id="IPR036259">
    <property type="entry name" value="MFS_trans_sf"/>
</dbReference>
<dbReference type="Pfam" id="PF07690">
    <property type="entry name" value="MFS_1"/>
    <property type="match status" value="1"/>
</dbReference>
<dbReference type="EMBL" id="CP094358">
    <property type="protein sequence ID" value="UOB16774.1"/>
    <property type="molecule type" value="Genomic_DNA"/>
</dbReference>
<evidence type="ECO:0000313" key="10">
    <source>
        <dbReference type="Proteomes" id="UP000831290"/>
    </source>
</evidence>
<keyword evidence="4 7" id="KW-0812">Transmembrane</keyword>
<dbReference type="PANTHER" id="PTHR23517">
    <property type="entry name" value="RESISTANCE PROTEIN MDTM, PUTATIVE-RELATED-RELATED"/>
    <property type="match status" value="1"/>
</dbReference>
<evidence type="ECO:0000259" key="8">
    <source>
        <dbReference type="PROSITE" id="PS50850"/>
    </source>
</evidence>
<dbReference type="PRINTS" id="PR01988">
    <property type="entry name" value="EXPORTERBACE"/>
</dbReference>
<feature type="domain" description="Major facilitator superfamily (MFS) profile" evidence="8">
    <location>
        <begin position="18"/>
        <end position="402"/>
    </location>
</feature>
<dbReference type="GO" id="GO:0022857">
    <property type="term" value="F:transmembrane transporter activity"/>
    <property type="evidence" value="ECO:0007669"/>
    <property type="project" value="InterPro"/>
</dbReference>
<feature type="transmembrane region" description="Helical" evidence="7">
    <location>
        <begin position="143"/>
        <end position="166"/>
    </location>
</feature>
<keyword evidence="2" id="KW-0813">Transport</keyword>
<evidence type="ECO:0000256" key="7">
    <source>
        <dbReference type="SAM" id="Phobius"/>
    </source>
</evidence>
<dbReference type="CDD" id="cd17329">
    <property type="entry name" value="MFS_MdtH_MDR_like"/>
    <property type="match status" value="1"/>
</dbReference>
<reference evidence="9" key="1">
    <citation type="submission" date="2022-03" db="EMBL/GenBank/DDBJ databases">
        <title>Description of Abyssus ytuae gen. nov., sp. nov., a novel member of the family Flavobacteriaceae isolated from the sediment of Mariana Trench.</title>
        <authorList>
            <person name="Zhang J."/>
            <person name="Xu X."/>
        </authorList>
    </citation>
    <scope>NUCLEOTIDE SEQUENCE</scope>
    <source>
        <strain evidence="9">MT3330</strain>
    </source>
</reference>
<dbReference type="GO" id="GO:0005886">
    <property type="term" value="C:plasma membrane"/>
    <property type="evidence" value="ECO:0007669"/>
    <property type="project" value="UniProtKB-SubCell"/>
</dbReference>
<dbReference type="InterPro" id="IPR050171">
    <property type="entry name" value="MFS_Transporters"/>
</dbReference>
<evidence type="ECO:0000256" key="2">
    <source>
        <dbReference type="ARBA" id="ARBA00022448"/>
    </source>
</evidence>
<accession>A0A9E6ZLG0</accession>
<dbReference type="InterPro" id="IPR022324">
    <property type="entry name" value="Bacilysin_exporter_BacE_put"/>
</dbReference>
<feature type="transmembrane region" description="Helical" evidence="7">
    <location>
        <begin position="222"/>
        <end position="240"/>
    </location>
</feature>
<feature type="transmembrane region" description="Helical" evidence="7">
    <location>
        <begin position="172"/>
        <end position="192"/>
    </location>
</feature>
<dbReference type="PANTHER" id="PTHR23517:SF2">
    <property type="entry name" value="MULTIDRUG RESISTANCE PROTEIN MDTH"/>
    <property type="match status" value="1"/>
</dbReference>
<keyword evidence="10" id="KW-1185">Reference proteome</keyword>
<keyword evidence="5 7" id="KW-1133">Transmembrane helix</keyword>
<dbReference type="InterPro" id="IPR011701">
    <property type="entry name" value="MFS"/>
</dbReference>
<dbReference type="InterPro" id="IPR020846">
    <property type="entry name" value="MFS_dom"/>
</dbReference>
<gene>
    <name evidence="9" type="ORF">MQE35_13630</name>
</gene>
<evidence type="ECO:0000256" key="6">
    <source>
        <dbReference type="ARBA" id="ARBA00023136"/>
    </source>
</evidence>
<protein>
    <submittedName>
        <fullName evidence="9">MFS transporter</fullName>
    </submittedName>
</protein>
<dbReference type="AlphaFoldDB" id="A0A9E6ZLG0"/>
<feature type="transmembrane region" description="Helical" evidence="7">
    <location>
        <begin position="350"/>
        <end position="371"/>
    </location>
</feature>
<feature type="transmembrane region" description="Helical" evidence="7">
    <location>
        <begin position="54"/>
        <end position="73"/>
    </location>
</feature>
<feature type="transmembrane region" description="Helical" evidence="7">
    <location>
        <begin position="285"/>
        <end position="304"/>
    </location>
</feature>
<keyword evidence="6 7" id="KW-0472">Membrane</keyword>
<feature type="transmembrane region" description="Helical" evidence="7">
    <location>
        <begin position="310"/>
        <end position="329"/>
    </location>
</feature>
<dbReference type="Gene3D" id="1.20.1250.20">
    <property type="entry name" value="MFS general substrate transporter like domains"/>
    <property type="match status" value="1"/>
</dbReference>
<proteinExistence type="predicted"/>
<evidence type="ECO:0000256" key="1">
    <source>
        <dbReference type="ARBA" id="ARBA00004651"/>
    </source>
</evidence>
<evidence type="ECO:0000256" key="3">
    <source>
        <dbReference type="ARBA" id="ARBA00022475"/>
    </source>
</evidence>
<evidence type="ECO:0000256" key="4">
    <source>
        <dbReference type="ARBA" id="ARBA00022692"/>
    </source>
</evidence>
<sequence length="405" mass="45563">MKKIYNSYISSFKGFSKEIWILAFVTLINRAGTMVLPFLTKYLKEDINFSLEDVGTIMIFFGLGSLAGSWLGGKLTDKFGFYKVMVFSLFVSGIMFFGLKYIRTFWGFCIGIFSIMSIADMFRPAMFVSLNTYAKPENRTRALTLVRLAINLGFSVGPGLGGLIIISMGYGGLFFVDGSTCIISILIFAMLVKEKQSPYSIEELDEEKVDKKFNSVLKDKHFIMFIIVSFLMALTFFQIFTTVPLYHADAYKLSEFETGLLLSLNGAIVFLTEMPLVHHAERLKIGSLKIVAFSLILLAAGYFIMLFEGWVGILVISVILLSISEMYGFPFGNEYAMKRSKLGRAGDYMGAYTMSFSLAHILASKTGLYIIEHYGYSINWLIMGLLAMTGYLLCLYLNKKNIEHV</sequence>
<feature type="transmembrane region" description="Helical" evidence="7">
    <location>
        <begin position="260"/>
        <end position="278"/>
    </location>
</feature>
<feature type="transmembrane region" description="Helical" evidence="7">
    <location>
        <begin position="105"/>
        <end position="122"/>
    </location>
</feature>
<name>A0A9E6ZLG0_9FLAO</name>
<feature type="transmembrane region" description="Helical" evidence="7">
    <location>
        <begin position="80"/>
        <end position="99"/>
    </location>
</feature>
<dbReference type="SUPFAM" id="SSF103473">
    <property type="entry name" value="MFS general substrate transporter"/>
    <property type="match status" value="1"/>
</dbReference>
<dbReference type="RefSeq" id="WP_255842011.1">
    <property type="nucleotide sequence ID" value="NZ_CP094358.1"/>
</dbReference>
<feature type="transmembrane region" description="Helical" evidence="7">
    <location>
        <begin position="20"/>
        <end position="39"/>
    </location>
</feature>
<feature type="transmembrane region" description="Helical" evidence="7">
    <location>
        <begin position="377"/>
        <end position="397"/>
    </location>
</feature>
<organism evidence="9 10">
    <name type="scientific">Abyssalbus ytuae</name>
    <dbReference type="NCBI Taxonomy" id="2926907"/>
    <lineage>
        <taxon>Bacteria</taxon>
        <taxon>Pseudomonadati</taxon>
        <taxon>Bacteroidota</taxon>
        <taxon>Flavobacteriia</taxon>
        <taxon>Flavobacteriales</taxon>
        <taxon>Flavobacteriaceae</taxon>
        <taxon>Abyssalbus</taxon>
    </lineage>
</organism>
<comment type="subcellular location">
    <subcellularLocation>
        <location evidence="1">Cell membrane</location>
        <topology evidence="1">Multi-pass membrane protein</topology>
    </subcellularLocation>
</comment>
<dbReference type="PROSITE" id="PS50850">
    <property type="entry name" value="MFS"/>
    <property type="match status" value="1"/>
</dbReference>
<dbReference type="KEGG" id="fbm:MQE35_13630"/>
<evidence type="ECO:0000313" key="9">
    <source>
        <dbReference type="EMBL" id="UOB16774.1"/>
    </source>
</evidence>